<dbReference type="SUPFAM" id="SSF82153">
    <property type="entry name" value="FAS1 domain"/>
    <property type="match status" value="1"/>
</dbReference>
<name>A0A0E0M986_ORYPU</name>
<keyword evidence="5" id="KW-1185">Reference proteome</keyword>
<sequence length="363" mass="40010">MPWVRLGTVQPTAARHLALPYFTVFAVADDAILAGGAADYVWGFRFHIVPGRRLTHADLLHLHPGTVLPTLAGDGYNLLVTHGADDDVFVNHVGIKEAEVVTTERLVVHGVHSSLLGASASKLNLDQLWSGDASASGNAMADATNDLVVSKVQTTPVATTRWTAPAPVAARSSFLWTIGAASAALLIPLAFCGLRRTTFRWFKALPSVEGQELKKYHVCDSCTDDAVKWVTSCCQMCLCSECFCDVFLTRHRPGLSRRPCRADGAVGIVNEAGTVKFENSNFYLSSDMVMPAEQRARSAVYTPPKIRLRMFTSLTDLHARESPRRKLKVQVTEPNGRRHLWRPFHPKKKPYPRSFLSFLPFSL</sequence>
<evidence type="ECO:0000256" key="2">
    <source>
        <dbReference type="SAM" id="Phobius"/>
    </source>
</evidence>
<evidence type="ECO:0000259" key="3">
    <source>
        <dbReference type="SMART" id="SM00554"/>
    </source>
</evidence>
<feature type="domain" description="FAS1" evidence="3">
    <location>
        <begin position="23"/>
        <end position="118"/>
    </location>
</feature>
<dbReference type="SMART" id="SM00554">
    <property type="entry name" value="FAS1"/>
    <property type="match status" value="1"/>
</dbReference>
<dbReference type="AlphaFoldDB" id="A0A0E0M986"/>
<proteinExistence type="inferred from homology"/>
<evidence type="ECO:0000313" key="4">
    <source>
        <dbReference type="EnsemblPlants" id="OPUNC10G12970.1"/>
    </source>
</evidence>
<dbReference type="PANTHER" id="PTHR33985">
    <property type="entry name" value="OS02G0491300 PROTEIN-RELATED"/>
    <property type="match status" value="1"/>
</dbReference>
<protein>
    <recommendedName>
        <fullName evidence="3">FAS1 domain-containing protein</fullName>
    </recommendedName>
</protein>
<keyword evidence="2" id="KW-0812">Transmembrane</keyword>
<evidence type="ECO:0000313" key="5">
    <source>
        <dbReference type="Proteomes" id="UP000026962"/>
    </source>
</evidence>
<reference evidence="4" key="2">
    <citation type="submission" date="2018-05" db="EMBL/GenBank/DDBJ databases">
        <title>OpunRS2 (Oryza punctata Reference Sequence Version 2).</title>
        <authorList>
            <person name="Zhang J."/>
            <person name="Kudrna D."/>
            <person name="Lee S."/>
            <person name="Talag J."/>
            <person name="Welchert J."/>
            <person name="Wing R.A."/>
        </authorList>
    </citation>
    <scope>NUCLEOTIDE SEQUENCE [LARGE SCALE GENOMIC DNA]</scope>
</reference>
<organism evidence="4">
    <name type="scientific">Oryza punctata</name>
    <name type="common">Red rice</name>
    <dbReference type="NCBI Taxonomy" id="4537"/>
    <lineage>
        <taxon>Eukaryota</taxon>
        <taxon>Viridiplantae</taxon>
        <taxon>Streptophyta</taxon>
        <taxon>Embryophyta</taxon>
        <taxon>Tracheophyta</taxon>
        <taxon>Spermatophyta</taxon>
        <taxon>Magnoliopsida</taxon>
        <taxon>Liliopsida</taxon>
        <taxon>Poales</taxon>
        <taxon>Poaceae</taxon>
        <taxon>BOP clade</taxon>
        <taxon>Oryzoideae</taxon>
        <taxon>Oryzeae</taxon>
        <taxon>Oryzinae</taxon>
        <taxon>Oryza</taxon>
    </lineage>
</organism>
<dbReference type="InterPro" id="IPR036378">
    <property type="entry name" value="FAS1_dom_sf"/>
</dbReference>
<dbReference type="Proteomes" id="UP000026962">
    <property type="component" value="Chromosome 10"/>
</dbReference>
<dbReference type="HOGENOM" id="CLU_763732_0_0_1"/>
<feature type="transmembrane region" description="Helical" evidence="2">
    <location>
        <begin position="174"/>
        <end position="194"/>
    </location>
</feature>
<reference evidence="4" key="1">
    <citation type="submission" date="2015-04" db="UniProtKB">
        <authorList>
            <consortium name="EnsemblPlants"/>
        </authorList>
    </citation>
    <scope>IDENTIFICATION</scope>
</reference>
<dbReference type="InterPro" id="IPR052806">
    <property type="entry name" value="Fasciclin-like_AGP"/>
</dbReference>
<dbReference type="EnsemblPlants" id="OPUNC10G12970.1">
    <property type="protein sequence ID" value="OPUNC10G12970.1"/>
    <property type="gene ID" value="OPUNC10G12970"/>
</dbReference>
<keyword evidence="2" id="KW-1133">Transmembrane helix</keyword>
<comment type="similarity">
    <text evidence="1">Belongs to the fasciclin-like AGP family.</text>
</comment>
<accession>A0A0E0M986</accession>
<keyword evidence="2" id="KW-0472">Membrane</keyword>
<evidence type="ECO:0000256" key="1">
    <source>
        <dbReference type="ARBA" id="ARBA00007843"/>
    </source>
</evidence>
<dbReference type="Gramene" id="OPUNC10G12970.1">
    <property type="protein sequence ID" value="OPUNC10G12970.1"/>
    <property type="gene ID" value="OPUNC10G12970"/>
</dbReference>
<dbReference type="PANTHER" id="PTHR33985:SF2">
    <property type="entry name" value="EXPRESSED PROTEIN"/>
    <property type="match status" value="1"/>
</dbReference>
<dbReference type="InterPro" id="IPR000782">
    <property type="entry name" value="FAS1_domain"/>
</dbReference>